<accession>D4N126</accession>
<reference evidence="1 2" key="1">
    <citation type="submission" date="2010-03" db="EMBL/GenBank/DDBJ databases">
        <title>The genome sequence of Clostridiales sp. SSC/2.</title>
        <authorList>
            <consortium name="metaHIT consortium -- http://www.metahit.eu/"/>
            <person name="Pajon A."/>
            <person name="Turner K."/>
            <person name="Parkhill J."/>
            <person name="Duncan S."/>
            <person name="Flint H."/>
        </authorList>
    </citation>
    <scope>NUCLEOTIDE SEQUENCE [LARGE SCALE GENOMIC DNA]</scope>
    <source>
        <strain evidence="1 2">SSC/2</strain>
    </source>
</reference>
<gene>
    <name evidence="1" type="ORF">CL2_16430</name>
</gene>
<dbReference type="EMBL" id="FP929061">
    <property type="protein sequence ID" value="CBL38571.1"/>
    <property type="molecule type" value="Genomic_DNA"/>
</dbReference>
<reference evidence="1 2" key="2">
    <citation type="submission" date="2010-03" db="EMBL/GenBank/DDBJ databases">
        <authorList>
            <person name="Pajon A."/>
        </authorList>
    </citation>
    <scope>NUCLEOTIDE SEQUENCE [LARGE SCALE GENOMIC DNA]</scope>
    <source>
        <strain evidence="1 2">SSC/2</strain>
    </source>
</reference>
<proteinExistence type="predicted"/>
<evidence type="ECO:0000313" key="1">
    <source>
        <dbReference type="EMBL" id="CBL38571.1"/>
    </source>
</evidence>
<dbReference type="Proteomes" id="UP000008960">
    <property type="component" value="Chromosome"/>
</dbReference>
<organism evidence="1 2">
    <name type="scientific">Anaerostipes hadrus</name>
    <dbReference type="NCBI Taxonomy" id="649756"/>
    <lineage>
        <taxon>Bacteria</taxon>
        <taxon>Bacillati</taxon>
        <taxon>Bacillota</taxon>
        <taxon>Clostridia</taxon>
        <taxon>Lachnospirales</taxon>
        <taxon>Lachnospiraceae</taxon>
        <taxon>Anaerostipes</taxon>
    </lineage>
</organism>
<protein>
    <submittedName>
        <fullName evidence="1">Uncharacterized protein</fullName>
    </submittedName>
</protein>
<sequence>MVYIIIKLKNVTKLKKVLIQDIKSVYNNALTRNKQERTQ</sequence>
<dbReference type="AlphaFoldDB" id="D4N126"/>
<name>D4N126_ANAHA</name>
<dbReference type="KEGG" id="bprl:CL2_16430"/>
<evidence type="ECO:0000313" key="2">
    <source>
        <dbReference type="Proteomes" id="UP000008960"/>
    </source>
</evidence>